<dbReference type="EMBL" id="JXTB01000201">
    <property type="protein sequence ID" value="PON53909.1"/>
    <property type="molecule type" value="Genomic_DNA"/>
</dbReference>
<feature type="non-terminal residue" evidence="2">
    <location>
        <position position="1"/>
    </location>
</feature>
<accession>A0A2P5BYS2</accession>
<evidence type="ECO:0000313" key="3">
    <source>
        <dbReference type="Proteomes" id="UP000237105"/>
    </source>
</evidence>
<proteinExistence type="predicted"/>
<feature type="compositionally biased region" description="Acidic residues" evidence="1">
    <location>
        <begin position="33"/>
        <end position="43"/>
    </location>
</feature>
<feature type="region of interest" description="Disordered" evidence="1">
    <location>
        <begin position="1"/>
        <end position="43"/>
    </location>
</feature>
<feature type="compositionally biased region" description="Low complexity" evidence="1">
    <location>
        <begin position="1"/>
        <end position="15"/>
    </location>
</feature>
<reference evidence="3" key="1">
    <citation type="submission" date="2016-06" db="EMBL/GenBank/DDBJ databases">
        <title>Parallel loss of symbiosis genes in relatives of nitrogen-fixing non-legume Parasponia.</title>
        <authorList>
            <person name="Van Velzen R."/>
            <person name="Holmer R."/>
            <person name="Bu F."/>
            <person name="Rutten L."/>
            <person name="Van Zeijl A."/>
            <person name="Liu W."/>
            <person name="Santuari L."/>
            <person name="Cao Q."/>
            <person name="Sharma T."/>
            <person name="Shen D."/>
            <person name="Roswanjaya Y."/>
            <person name="Wardhani T."/>
            <person name="Kalhor M.S."/>
            <person name="Jansen J."/>
            <person name="Van den Hoogen J."/>
            <person name="Gungor B."/>
            <person name="Hartog M."/>
            <person name="Hontelez J."/>
            <person name="Verver J."/>
            <person name="Yang W.-C."/>
            <person name="Schijlen E."/>
            <person name="Repin R."/>
            <person name="Schilthuizen M."/>
            <person name="Schranz E."/>
            <person name="Heidstra R."/>
            <person name="Miyata K."/>
            <person name="Fedorova E."/>
            <person name="Kohlen W."/>
            <person name="Bisseling T."/>
            <person name="Smit S."/>
            <person name="Geurts R."/>
        </authorList>
    </citation>
    <scope>NUCLEOTIDE SEQUENCE [LARGE SCALE GENOMIC DNA]</scope>
    <source>
        <strain evidence="3">cv. WU1-14</strain>
    </source>
</reference>
<dbReference type="Proteomes" id="UP000237105">
    <property type="component" value="Unassembled WGS sequence"/>
</dbReference>
<organism evidence="2 3">
    <name type="scientific">Parasponia andersonii</name>
    <name type="common">Sponia andersonii</name>
    <dbReference type="NCBI Taxonomy" id="3476"/>
    <lineage>
        <taxon>Eukaryota</taxon>
        <taxon>Viridiplantae</taxon>
        <taxon>Streptophyta</taxon>
        <taxon>Embryophyta</taxon>
        <taxon>Tracheophyta</taxon>
        <taxon>Spermatophyta</taxon>
        <taxon>Magnoliopsida</taxon>
        <taxon>eudicotyledons</taxon>
        <taxon>Gunneridae</taxon>
        <taxon>Pentapetalae</taxon>
        <taxon>rosids</taxon>
        <taxon>fabids</taxon>
        <taxon>Rosales</taxon>
        <taxon>Cannabaceae</taxon>
        <taxon>Parasponia</taxon>
    </lineage>
</organism>
<gene>
    <name evidence="2" type="ORF">PanWU01x14_199060</name>
</gene>
<sequence>SQASSFSSSFSTQSAPPRINETLTTDEVLGESTGEETEAQGSY</sequence>
<name>A0A2P5BYS2_PARAD</name>
<evidence type="ECO:0000313" key="2">
    <source>
        <dbReference type="EMBL" id="PON53909.1"/>
    </source>
</evidence>
<protein>
    <submittedName>
        <fullName evidence="2">Uncharacterized protein</fullName>
    </submittedName>
</protein>
<keyword evidence="3" id="KW-1185">Reference proteome</keyword>
<comment type="caution">
    <text evidence="2">The sequence shown here is derived from an EMBL/GenBank/DDBJ whole genome shotgun (WGS) entry which is preliminary data.</text>
</comment>
<evidence type="ECO:0000256" key="1">
    <source>
        <dbReference type="SAM" id="MobiDB-lite"/>
    </source>
</evidence>
<dbReference type="AlphaFoldDB" id="A0A2P5BYS2"/>